<dbReference type="Gene3D" id="2.30.110.10">
    <property type="entry name" value="Electron Transport, Fmn-binding Protein, Chain A"/>
    <property type="match status" value="1"/>
</dbReference>
<dbReference type="InterPro" id="IPR012349">
    <property type="entry name" value="Split_barrel_FMN-bd"/>
</dbReference>
<accession>A0A2P2BSJ6</accession>
<sequence>MENIINNQKSLMISSLNENKLPEISYAPFVMIDKDIYLYLSKAASHYYNLTNDKNCSVMIIEDEKDSKTIFARKRVSFECEATKLENADEAIYNKFDEVHDPSMMMVLKTLDFDIFKLNIKSGRLVKGFGQAFDINIKNKEFELIQVKEINHKGK</sequence>
<evidence type="ECO:0000313" key="3">
    <source>
        <dbReference type="EMBL" id="CEI73320.1"/>
    </source>
</evidence>
<name>A0A2P2BSJ6_9FIRM</name>
<dbReference type="Pfam" id="PF01243">
    <property type="entry name" value="PNPOx_N"/>
    <property type="match status" value="1"/>
</dbReference>
<dbReference type="SUPFAM" id="SSF50475">
    <property type="entry name" value="FMN-binding split barrel"/>
    <property type="match status" value="1"/>
</dbReference>
<dbReference type="InterPro" id="IPR052019">
    <property type="entry name" value="F420H2_bilvrd_red/Heme_oxyg"/>
</dbReference>
<evidence type="ECO:0000259" key="2">
    <source>
        <dbReference type="Pfam" id="PF01243"/>
    </source>
</evidence>
<dbReference type="PIRSF" id="PIRSF004633">
    <property type="entry name" value="UCP_PLP_oxd"/>
    <property type="match status" value="1"/>
</dbReference>
<dbReference type="Proteomes" id="UP000245695">
    <property type="component" value="Chromosome 1"/>
</dbReference>
<organism evidence="3 4">
    <name type="scientific">Romboutsia hominis</name>
    <dbReference type="NCBI Taxonomy" id="1507512"/>
    <lineage>
        <taxon>Bacteria</taxon>
        <taxon>Bacillati</taxon>
        <taxon>Bacillota</taxon>
        <taxon>Clostridia</taxon>
        <taxon>Peptostreptococcales</taxon>
        <taxon>Peptostreptococcaceae</taxon>
        <taxon>Romboutsia</taxon>
    </lineage>
</organism>
<evidence type="ECO:0000313" key="4">
    <source>
        <dbReference type="Proteomes" id="UP000245695"/>
    </source>
</evidence>
<dbReference type="KEGG" id="rhom:FRIFI_1789"/>
<dbReference type="InterPro" id="IPR011576">
    <property type="entry name" value="Pyridox_Oxase_N"/>
</dbReference>
<dbReference type="GO" id="GO:0005829">
    <property type="term" value="C:cytosol"/>
    <property type="evidence" value="ECO:0007669"/>
    <property type="project" value="TreeGrafter"/>
</dbReference>
<dbReference type="AlphaFoldDB" id="A0A2P2BSJ6"/>
<dbReference type="GO" id="GO:0070967">
    <property type="term" value="F:coenzyme F420 binding"/>
    <property type="evidence" value="ECO:0007669"/>
    <property type="project" value="TreeGrafter"/>
</dbReference>
<keyword evidence="1 3" id="KW-0560">Oxidoreductase</keyword>
<dbReference type="PANTHER" id="PTHR35176">
    <property type="entry name" value="HEME OXYGENASE HI_0854-RELATED"/>
    <property type="match status" value="1"/>
</dbReference>
<dbReference type="PANTHER" id="PTHR35176:SF6">
    <property type="entry name" value="HEME OXYGENASE HI_0854-RELATED"/>
    <property type="match status" value="1"/>
</dbReference>
<dbReference type="EMBL" id="LN650648">
    <property type="protein sequence ID" value="CEI73320.1"/>
    <property type="molecule type" value="Genomic_DNA"/>
</dbReference>
<protein>
    <submittedName>
        <fullName evidence="3">Pyridoxamine 5'-phosphate oxidase protein</fullName>
        <ecNumber evidence="3">1.4.3.5</ecNumber>
    </submittedName>
</protein>
<keyword evidence="4" id="KW-1185">Reference proteome</keyword>
<evidence type="ECO:0000256" key="1">
    <source>
        <dbReference type="ARBA" id="ARBA00023002"/>
    </source>
</evidence>
<dbReference type="RefSeq" id="WP_166505654.1">
    <property type="nucleotide sequence ID" value="NZ_LN650648.1"/>
</dbReference>
<reference evidence="3 4" key="1">
    <citation type="submission" date="2014-09" db="EMBL/GenBank/DDBJ databases">
        <authorList>
            <person name="Hornung B.V."/>
        </authorList>
    </citation>
    <scope>NUCLEOTIDE SEQUENCE [LARGE SCALE GENOMIC DNA]</scope>
    <source>
        <strain evidence="3 4">FRIFI</strain>
    </source>
</reference>
<dbReference type="EC" id="1.4.3.5" evidence="3"/>
<feature type="domain" description="Pyridoxamine 5'-phosphate oxidase N-terminal" evidence="2">
    <location>
        <begin position="2"/>
        <end position="91"/>
    </location>
</feature>
<dbReference type="InterPro" id="IPR014419">
    <property type="entry name" value="HutZ"/>
</dbReference>
<proteinExistence type="predicted"/>
<gene>
    <name evidence="3" type="ORF">FRIFI_1789</name>
</gene>
<dbReference type="GO" id="GO:0004733">
    <property type="term" value="F:pyridoxamine phosphate oxidase activity"/>
    <property type="evidence" value="ECO:0007669"/>
    <property type="project" value="UniProtKB-EC"/>
</dbReference>
<dbReference type="GO" id="GO:0016627">
    <property type="term" value="F:oxidoreductase activity, acting on the CH-CH group of donors"/>
    <property type="evidence" value="ECO:0007669"/>
    <property type="project" value="TreeGrafter"/>
</dbReference>